<gene>
    <name evidence="1" type="ORF">NM208_g1684</name>
</gene>
<dbReference type="Proteomes" id="UP001148629">
    <property type="component" value="Unassembled WGS sequence"/>
</dbReference>
<sequence>MPVMQRNACLSCRQRKLKCDRQQPCSNCIARSLECSEQLLPTSSRGLKRPLDESDPSTISSILSRLDAIEAQLSAPQKNDSSSLISTPIASELNTIRNSIPTLASGGCEPSRSRAGSSMPPSVGVQLEKVSANDNILRHALMHDLSICILEDSQLRLHVDPRQIQIPPVSETLRLFQVYFNYVGQFQHIIYEPHSRHLIDQVYSQVAHVSTTTAPRGLALMLSVNAIATILEPVEGDLEGVLPIIKERLKVCAVYMRSAMDCLEQHRRRMDHTLENVQAMIVLQFLINHIEAFSPRYRSLLAEAIAVSHNLGLHLLDSTTARRRAPQDEAYSISQEIKRRVWWYLTATDWLVAMAEGPLDAVYLVQPRLITSKIPRHINDDDLGNPIIKERPLSEPTTMSYFLHRLKIAEVARCISDIIPHDPNDATLEMTVSLDSKLETLIQELPVFFRIELANSEETKSIDQAHPYIPMQRLLINLMTNLIRCKLHFPYLSGNPNKSLHSFSRTASLKAARQVLSAHRGMRTPNISHSADYMKVHGTVVHMFMGALILATDLCCNQPAGEDRERQSSELMEALKQLDGIKQHSQIAAKLLEDLTQLLIKYGVWSPSTTVSTNSEGGLAPNLESLDWFGDGQMGMQDSDAPLLFSDLWETFVEQPSALDMIDIL</sequence>
<evidence type="ECO:0000313" key="2">
    <source>
        <dbReference type="Proteomes" id="UP001148629"/>
    </source>
</evidence>
<reference evidence="1" key="1">
    <citation type="submission" date="2022-08" db="EMBL/GenBank/DDBJ databases">
        <title>Genome Sequence of Fusarium decemcellulare.</title>
        <authorList>
            <person name="Buettner E."/>
        </authorList>
    </citation>
    <scope>NUCLEOTIDE SEQUENCE</scope>
    <source>
        <strain evidence="1">Babe19</strain>
    </source>
</reference>
<protein>
    <submittedName>
        <fullName evidence="1">Uncharacterized protein</fullName>
    </submittedName>
</protein>
<organism evidence="1 2">
    <name type="scientific">Fusarium decemcellulare</name>
    <dbReference type="NCBI Taxonomy" id="57161"/>
    <lineage>
        <taxon>Eukaryota</taxon>
        <taxon>Fungi</taxon>
        <taxon>Dikarya</taxon>
        <taxon>Ascomycota</taxon>
        <taxon>Pezizomycotina</taxon>
        <taxon>Sordariomycetes</taxon>
        <taxon>Hypocreomycetidae</taxon>
        <taxon>Hypocreales</taxon>
        <taxon>Nectriaceae</taxon>
        <taxon>Fusarium</taxon>
        <taxon>Fusarium decemcellulare species complex</taxon>
    </lineage>
</organism>
<comment type="caution">
    <text evidence="1">The sequence shown here is derived from an EMBL/GenBank/DDBJ whole genome shotgun (WGS) entry which is preliminary data.</text>
</comment>
<accession>A0ACC1SV42</accession>
<keyword evidence="2" id="KW-1185">Reference proteome</keyword>
<evidence type="ECO:0000313" key="1">
    <source>
        <dbReference type="EMBL" id="KAJ3547102.1"/>
    </source>
</evidence>
<proteinExistence type="predicted"/>
<dbReference type="EMBL" id="JANRMS010000090">
    <property type="protein sequence ID" value="KAJ3547102.1"/>
    <property type="molecule type" value="Genomic_DNA"/>
</dbReference>
<name>A0ACC1SV42_9HYPO</name>